<comment type="caution">
    <text evidence="7">The sequence shown here is derived from an EMBL/GenBank/DDBJ whole genome shotgun (WGS) entry which is preliminary data.</text>
</comment>
<dbReference type="AlphaFoldDB" id="A0A4S5BR03"/>
<dbReference type="Gene3D" id="3.40.50.970">
    <property type="match status" value="2"/>
</dbReference>
<evidence type="ECO:0000256" key="1">
    <source>
        <dbReference type="ARBA" id="ARBA00007812"/>
    </source>
</evidence>
<dbReference type="GO" id="GO:0009097">
    <property type="term" value="P:isoleucine biosynthetic process"/>
    <property type="evidence" value="ECO:0007669"/>
    <property type="project" value="TreeGrafter"/>
</dbReference>
<proteinExistence type="inferred from homology"/>
<dbReference type="PANTHER" id="PTHR18968:SF120">
    <property type="entry name" value="ACETOLACTATE SYNTHASE LARGE SUBUNIT"/>
    <property type="match status" value="1"/>
</dbReference>
<evidence type="ECO:0000256" key="3">
    <source>
        <dbReference type="RuleBase" id="RU362132"/>
    </source>
</evidence>
<feature type="domain" description="Thiamine pyrophosphate enzyme N-terminal TPP-binding" evidence="6">
    <location>
        <begin position="13"/>
        <end position="127"/>
    </location>
</feature>
<dbReference type="GO" id="GO:0003984">
    <property type="term" value="F:acetolactate synthase activity"/>
    <property type="evidence" value="ECO:0007669"/>
    <property type="project" value="TreeGrafter"/>
</dbReference>
<dbReference type="GO" id="GO:0030976">
    <property type="term" value="F:thiamine pyrophosphate binding"/>
    <property type="evidence" value="ECO:0007669"/>
    <property type="project" value="InterPro"/>
</dbReference>
<dbReference type="GO" id="GO:0005948">
    <property type="term" value="C:acetolactate synthase complex"/>
    <property type="evidence" value="ECO:0007669"/>
    <property type="project" value="TreeGrafter"/>
</dbReference>
<dbReference type="GO" id="GO:0050660">
    <property type="term" value="F:flavin adenine dinucleotide binding"/>
    <property type="evidence" value="ECO:0007669"/>
    <property type="project" value="TreeGrafter"/>
</dbReference>
<evidence type="ECO:0000259" key="6">
    <source>
        <dbReference type="Pfam" id="PF02776"/>
    </source>
</evidence>
<dbReference type="RefSeq" id="WP_136405673.1">
    <property type="nucleotide sequence ID" value="NZ_SSWX01000005.1"/>
</dbReference>
<dbReference type="PANTHER" id="PTHR18968">
    <property type="entry name" value="THIAMINE PYROPHOSPHATE ENZYMES"/>
    <property type="match status" value="1"/>
</dbReference>
<dbReference type="EMBL" id="SSWX01000005">
    <property type="protein sequence ID" value="THJ34960.1"/>
    <property type="molecule type" value="Genomic_DNA"/>
</dbReference>
<evidence type="ECO:0000259" key="4">
    <source>
        <dbReference type="Pfam" id="PF00205"/>
    </source>
</evidence>
<dbReference type="Pfam" id="PF02776">
    <property type="entry name" value="TPP_enzyme_N"/>
    <property type="match status" value="1"/>
</dbReference>
<dbReference type="InterPro" id="IPR045229">
    <property type="entry name" value="TPP_enz"/>
</dbReference>
<evidence type="ECO:0000256" key="2">
    <source>
        <dbReference type="ARBA" id="ARBA00023052"/>
    </source>
</evidence>
<dbReference type="InterPro" id="IPR029035">
    <property type="entry name" value="DHS-like_NAD/FAD-binding_dom"/>
</dbReference>
<dbReference type="SUPFAM" id="SSF52467">
    <property type="entry name" value="DHS-like NAD/FAD-binding domain"/>
    <property type="match status" value="1"/>
</dbReference>
<dbReference type="SUPFAM" id="SSF52518">
    <property type="entry name" value="Thiamin diphosphate-binding fold (THDP-binding)"/>
    <property type="match status" value="2"/>
</dbReference>
<dbReference type="Pfam" id="PF02775">
    <property type="entry name" value="TPP_enzyme_C"/>
    <property type="match status" value="1"/>
</dbReference>
<dbReference type="NCBIfam" id="NF006052">
    <property type="entry name" value="PRK08199.1"/>
    <property type="match status" value="1"/>
</dbReference>
<evidence type="ECO:0000259" key="5">
    <source>
        <dbReference type="Pfam" id="PF02775"/>
    </source>
</evidence>
<comment type="similarity">
    <text evidence="1 3">Belongs to the TPP enzyme family.</text>
</comment>
<dbReference type="Gene3D" id="3.40.50.1220">
    <property type="entry name" value="TPP-binding domain"/>
    <property type="match status" value="1"/>
</dbReference>
<feature type="domain" description="Thiamine pyrophosphate enzyme central" evidence="4">
    <location>
        <begin position="198"/>
        <end position="335"/>
    </location>
</feature>
<keyword evidence="8" id="KW-1185">Reference proteome</keyword>
<dbReference type="Proteomes" id="UP000306236">
    <property type="component" value="Unassembled WGS sequence"/>
</dbReference>
<dbReference type="Pfam" id="PF00205">
    <property type="entry name" value="TPP_enzyme_M"/>
    <property type="match status" value="1"/>
</dbReference>
<dbReference type="InterPro" id="IPR029061">
    <property type="entry name" value="THDP-binding"/>
</dbReference>
<dbReference type="CDD" id="cd07035">
    <property type="entry name" value="TPP_PYR_POX_like"/>
    <property type="match status" value="1"/>
</dbReference>
<dbReference type="OrthoDB" id="2254214at2"/>
<dbReference type="FunFam" id="3.40.50.970:FF:000007">
    <property type="entry name" value="Acetolactate synthase"/>
    <property type="match status" value="1"/>
</dbReference>
<dbReference type="InterPro" id="IPR011766">
    <property type="entry name" value="TPP_enzyme_TPP-bd"/>
</dbReference>
<accession>A0A4S5BR03</accession>
<evidence type="ECO:0000313" key="7">
    <source>
        <dbReference type="EMBL" id="THJ34960.1"/>
    </source>
</evidence>
<feature type="domain" description="Thiamine pyrophosphate enzyme TPP-binding" evidence="5">
    <location>
        <begin position="407"/>
        <end position="552"/>
    </location>
</feature>
<reference evidence="7 8" key="1">
    <citation type="submission" date="2019-04" db="EMBL/GenBank/DDBJ databases">
        <title>Lampropedia sp YIM MLB12 draf genome.</title>
        <authorList>
            <person name="Wang Y.-X."/>
        </authorList>
    </citation>
    <scope>NUCLEOTIDE SEQUENCE [LARGE SCALE GENOMIC DNA]</scope>
    <source>
        <strain evidence="7 8">YIM MLB12</strain>
    </source>
</reference>
<protein>
    <submittedName>
        <fullName evidence="7">Thiamine pyrophosphate-binding protein</fullName>
    </submittedName>
</protein>
<keyword evidence="2 3" id="KW-0786">Thiamine pyrophosphate</keyword>
<evidence type="ECO:0000313" key="8">
    <source>
        <dbReference type="Proteomes" id="UP000306236"/>
    </source>
</evidence>
<dbReference type="CDD" id="cd00568">
    <property type="entry name" value="TPP_enzymes"/>
    <property type="match status" value="1"/>
</dbReference>
<organism evidence="7 8">
    <name type="scientific">Lampropedia aestuarii</name>
    <dbReference type="NCBI Taxonomy" id="2562762"/>
    <lineage>
        <taxon>Bacteria</taxon>
        <taxon>Pseudomonadati</taxon>
        <taxon>Pseudomonadota</taxon>
        <taxon>Betaproteobacteria</taxon>
        <taxon>Burkholderiales</taxon>
        <taxon>Comamonadaceae</taxon>
        <taxon>Lampropedia</taxon>
    </lineage>
</organism>
<dbReference type="GO" id="GO:0000287">
    <property type="term" value="F:magnesium ion binding"/>
    <property type="evidence" value="ECO:0007669"/>
    <property type="project" value="InterPro"/>
</dbReference>
<sequence>MTQPPTSSSTQSAGRVLVDALALNGVERVFCVPGESYLEVLDALYDAPGIDVVVSKHEGAAAYMAEADGKLTGRPGICMVTRGPGATHASIGVHVAQQDSTPMILFIGQITSGFKGRDVFQEMDYQQVFGSYAKLVIEIDHADRMAELVARAFQTAVSGRPGPVVVVLPEDMLEMSTPNGACKATPIEPVGVTPATAQAIVQLLSQAKQPLVIAGGSQWDAQASAQLAAFVQHWQLPLASSFRRQDALDNNHPQYVGHLSLGMHSGVRAMVHNADLLINLGARLTDTATADYQIIHAPQPQQTLVHCHVDASELGRVFQADIAVAATPAALLSALTAAAPSAGTVQAAAQRWRDWLQHGRKHFIEWSSRPTDTNPSTASAAPQGVDLREAILHLNEALAADAIVTNGAGNYAAWLHRFYRYRQAKTELAPICGAMGYGLPAAIAASLRYPERSVVCAAGDGCFMMYPQELATAAEFGAKLIVLLVNNGMYGTIRMHQAKRYPGRVSATRLQGPDYCALARSFGAYAELVTQTQDFAAAFARAQQHQGLAVLELRTDPQQITPELRLSAQDL</sequence>
<dbReference type="GO" id="GO:0009099">
    <property type="term" value="P:L-valine biosynthetic process"/>
    <property type="evidence" value="ECO:0007669"/>
    <property type="project" value="TreeGrafter"/>
</dbReference>
<name>A0A4S5BR03_9BURK</name>
<gene>
    <name evidence="7" type="ORF">E8K88_05630</name>
</gene>
<dbReference type="InterPro" id="IPR012001">
    <property type="entry name" value="Thiamin_PyroP_enz_TPP-bd_dom"/>
</dbReference>
<dbReference type="InterPro" id="IPR012000">
    <property type="entry name" value="Thiamin_PyroP_enz_cen_dom"/>
</dbReference>